<dbReference type="Pfam" id="PF03601">
    <property type="entry name" value="Cons_hypoth698"/>
    <property type="match status" value="1"/>
</dbReference>
<dbReference type="PANTHER" id="PTHR30106:SF2">
    <property type="entry name" value="UPF0324 INNER MEMBRANE PROTEIN YEIH"/>
    <property type="match status" value="1"/>
</dbReference>
<dbReference type="AlphaFoldDB" id="A0A0H2M8K0"/>
<dbReference type="PATRIC" id="fig|34073.19.peg.581"/>
<evidence type="ECO:0000256" key="3">
    <source>
        <dbReference type="ARBA" id="ARBA00022475"/>
    </source>
</evidence>
<keyword evidence="5 7" id="KW-1133">Transmembrane helix</keyword>
<protein>
    <submittedName>
        <fullName evidence="8">Putative sulfate exporter Pse</fullName>
    </submittedName>
</protein>
<dbReference type="GO" id="GO:0005886">
    <property type="term" value="C:plasma membrane"/>
    <property type="evidence" value="ECO:0007669"/>
    <property type="project" value="UniProtKB-SubCell"/>
</dbReference>
<evidence type="ECO:0000256" key="4">
    <source>
        <dbReference type="ARBA" id="ARBA00022692"/>
    </source>
</evidence>
<dbReference type="Proteomes" id="UP000035170">
    <property type="component" value="Unassembled WGS sequence"/>
</dbReference>
<sequence>MAAFEDDAMSTRRPPAHLLPGLALCSAVALVSLGLEHVEAALTGRAWLEALVLAIIIGALLRTAWKPPESFDSGIQCAAKTLMEVAVMLMGATVSFGAILKAGAPLLAGIVFTVFATIAVSFSLGRLFGLPAKMAALVACGNSICGNSAIAAVAPAIDADSRDVATAIAFTAVLGIVVVLLIPVIAHVLHLSAAASGVLAGLTVYAVPQVLAAAAPMGAAAVQVGTLVKLIRVLMLGPVVATLSILYARRRSGEPGQAAPCRSLTQYLPVFILVFLALALIHSVGMLPQALAAPASSLSGLLTVVAMAGLGLGVDLRSVTAAGPRVSIVVTLSLVVLGGFAMLVLHAARLS</sequence>
<keyword evidence="3" id="KW-1003">Cell membrane</keyword>
<reference evidence="8 9" key="1">
    <citation type="submission" date="2015-03" db="EMBL/GenBank/DDBJ databases">
        <title>Genome sequence of Variovorax paradoxus TBEA6.</title>
        <authorList>
            <person name="Poehlein A."/>
            <person name="Schuldes J."/>
            <person name="Wuebbeler J.H."/>
            <person name="Hiessl S."/>
            <person name="Steinbuechel A."/>
            <person name="Daniel R."/>
        </authorList>
    </citation>
    <scope>NUCLEOTIDE SEQUENCE [LARGE SCALE GENOMIC DNA]</scope>
    <source>
        <strain evidence="8 9">TBEA6</strain>
    </source>
</reference>
<feature type="transmembrane region" description="Helical" evidence="7">
    <location>
        <begin position="198"/>
        <end position="224"/>
    </location>
</feature>
<feature type="transmembrane region" description="Helical" evidence="7">
    <location>
        <begin position="267"/>
        <end position="285"/>
    </location>
</feature>
<feature type="transmembrane region" description="Helical" evidence="7">
    <location>
        <begin position="163"/>
        <end position="186"/>
    </location>
</feature>
<accession>A0A0H2M8K0</accession>
<keyword evidence="9" id="KW-1185">Reference proteome</keyword>
<keyword evidence="4 7" id="KW-0812">Transmembrane</keyword>
<feature type="transmembrane region" description="Helical" evidence="7">
    <location>
        <begin position="18"/>
        <end position="35"/>
    </location>
</feature>
<feature type="transmembrane region" description="Helical" evidence="7">
    <location>
        <begin position="326"/>
        <end position="348"/>
    </location>
</feature>
<evidence type="ECO:0000256" key="7">
    <source>
        <dbReference type="SAM" id="Phobius"/>
    </source>
</evidence>
<gene>
    <name evidence="8" type="primary">pse2</name>
    <name evidence="8" type="ORF">VPARA_05760</name>
</gene>
<comment type="caution">
    <text evidence="8">The sequence shown here is derived from an EMBL/GenBank/DDBJ whole genome shotgun (WGS) entry which is preliminary data.</text>
</comment>
<feature type="transmembrane region" description="Helical" evidence="7">
    <location>
        <begin position="230"/>
        <end position="247"/>
    </location>
</feature>
<keyword evidence="6 7" id="KW-0472">Membrane</keyword>
<evidence type="ECO:0000256" key="1">
    <source>
        <dbReference type="ARBA" id="ARBA00004651"/>
    </source>
</evidence>
<feature type="transmembrane region" description="Helical" evidence="7">
    <location>
        <begin position="47"/>
        <end position="65"/>
    </location>
</feature>
<evidence type="ECO:0000313" key="9">
    <source>
        <dbReference type="Proteomes" id="UP000035170"/>
    </source>
</evidence>
<dbReference type="InterPro" id="IPR018383">
    <property type="entry name" value="UPF0324_pro"/>
</dbReference>
<comment type="similarity">
    <text evidence="2">Belongs to the UPF0324 family.</text>
</comment>
<feature type="transmembrane region" description="Helical" evidence="7">
    <location>
        <begin position="106"/>
        <end position="128"/>
    </location>
</feature>
<feature type="transmembrane region" description="Helical" evidence="7">
    <location>
        <begin position="291"/>
        <end position="314"/>
    </location>
</feature>
<evidence type="ECO:0000313" key="8">
    <source>
        <dbReference type="EMBL" id="KLN58461.1"/>
    </source>
</evidence>
<proteinExistence type="inferred from homology"/>
<organism evidence="8 9">
    <name type="scientific">Variovorax paradoxus</name>
    <dbReference type="NCBI Taxonomy" id="34073"/>
    <lineage>
        <taxon>Bacteria</taxon>
        <taxon>Pseudomonadati</taxon>
        <taxon>Pseudomonadota</taxon>
        <taxon>Betaproteobacteria</taxon>
        <taxon>Burkholderiales</taxon>
        <taxon>Comamonadaceae</taxon>
        <taxon>Variovorax</taxon>
    </lineage>
</organism>
<name>A0A0H2M8K0_VARPD</name>
<dbReference type="EMBL" id="JZWI01000003">
    <property type="protein sequence ID" value="KLN58461.1"/>
    <property type="molecule type" value="Genomic_DNA"/>
</dbReference>
<dbReference type="PANTHER" id="PTHR30106">
    <property type="entry name" value="INNER MEMBRANE PROTEIN YEIH-RELATED"/>
    <property type="match status" value="1"/>
</dbReference>
<evidence type="ECO:0000256" key="2">
    <source>
        <dbReference type="ARBA" id="ARBA00007977"/>
    </source>
</evidence>
<feature type="transmembrane region" description="Helical" evidence="7">
    <location>
        <begin position="135"/>
        <end position="157"/>
    </location>
</feature>
<evidence type="ECO:0000256" key="6">
    <source>
        <dbReference type="ARBA" id="ARBA00023136"/>
    </source>
</evidence>
<comment type="subcellular location">
    <subcellularLocation>
        <location evidence="1">Cell membrane</location>
        <topology evidence="1">Multi-pass membrane protein</topology>
    </subcellularLocation>
</comment>
<evidence type="ECO:0000256" key="5">
    <source>
        <dbReference type="ARBA" id="ARBA00022989"/>
    </source>
</evidence>